<sequence length="190" mass="21159">MKSAPAEQSKPPSPAPEVVKKPAKPKVAKPGDAGPLLAALNHFRSLPDLPGPKDDGVLLVEKYYGGKSGFLSADQLRSELSEEGWTIPEEARADLERRARGEGRVSFAKLPPTLQLFEFTEEDTYFQFRNRHPGTCAWVSMWRPGFTKDGRQAVVRFMFGPTPHGAAATYLLERRDDGWHVVHHSLSYFA</sequence>
<accession>A0ABU9AVX6</accession>
<evidence type="ECO:0000256" key="1">
    <source>
        <dbReference type="SAM" id="MobiDB-lite"/>
    </source>
</evidence>
<dbReference type="Proteomes" id="UP001371305">
    <property type="component" value="Unassembled WGS sequence"/>
</dbReference>
<gene>
    <name evidence="2" type="ORF">WKV53_11765</name>
</gene>
<evidence type="ECO:0008006" key="4">
    <source>
        <dbReference type="Google" id="ProtNLM"/>
    </source>
</evidence>
<keyword evidence="3" id="KW-1185">Reference proteome</keyword>
<feature type="region of interest" description="Disordered" evidence="1">
    <location>
        <begin position="1"/>
        <end position="34"/>
    </location>
</feature>
<dbReference type="EMBL" id="JBBUKT010000004">
    <property type="protein sequence ID" value="MEK7951182.1"/>
    <property type="molecule type" value="Genomic_DNA"/>
</dbReference>
<comment type="caution">
    <text evidence="2">The sequence shown here is derived from an EMBL/GenBank/DDBJ whole genome shotgun (WGS) entry which is preliminary data.</text>
</comment>
<name>A0ABU9AVX6_9BACT</name>
<protein>
    <recommendedName>
        <fullName evidence="4">SnoaL-like domain-containing protein</fullName>
    </recommendedName>
</protein>
<evidence type="ECO:0000313" key="3">
    <source>
        <dbReference type="Proteomes" id="UP001371305"/>
    </source>
</evidence>
<evidence type="ECO:0000313" key="2">
    <source>
        <dbReference type="EMBL" id="MEK7951182.1"/>
    </source>
</evidence>
<reference evidence="2 3" key="1">
    <citation type="submission" date="2024-04" db="EMBL/GenBank/DDBJ databases">
        <title>Luteolibacter sp. isolated from soil.</title>
        <authorList>
            <person name="An J."/>
        </authorList>
    </citation>
    <scope>NUCLEOTIDE SEQUENCE [LARGE SCALE GENOMIC DNA]</scope>
    <source>
        <strain evidence="2 3">Y139</strain>
    </source>
</reference>
<organism evidence="2 3">
    <name type="scientific">Luteolibacter soli</name>
    <dbReference type="NCBI Taxonomy" id="3135280"/>
    <lineage>
        <taxon>Bacteria</taxon>
        <taxon>Pseudomonadati</taxon>
        <taxon>Verrucomicrobiota</taxon>
        <taxon>Verrucomicrobiia</taxon>
        <taxon>Verrucomicrobiales</taxon>
        <taxon>Verrucomicrobiaceae</taxon>
        <taxon>Luteolibacter</taxon>
    </lineage>
</organism>
<proteinExistence type="predicted"/>
<dbReference type="RefSeq" id="WP_341404784.1">
    <property type="nucleotide sequence ID" value="NZ_JBBUKT010000004.1"/>
</dbReference>